<dbReference type="RefSeq" id="XP_029755354.1">
    <property type="nucleotide sequence ID" value="XM_029910038.1"/>
</dbReference>
<reference evidence="1 2" key="1">
    <citation type="journal article" date="2014" name="BMC Genomics">
        <title>Genome sequencing of four Aureobasidium pullulans varieties: biotechnological potential, stress tolerance, and description of new species.</title>
        <authorList>
            <person name="Gostin Ar C."/>
            <person name="Ohm R.A."/>
            <person name="Kogej T."/>
            <person name="Sonjak S."/>
            <person name="Turk M."/>
            <person name="Zajc J."/>
            <person name="Zalar P."/>
            <person name="Grube M."/>
            <person name="Sun H."/>
            <person name="Han J."/>
            <person name="Sharma A."/>
            <person name="Chiniquy J."/>
            <person name="Ngan C.Y."/>
            <person name="Lipzen A."/>
            <person name="Barry K."/>
            <person name="Grigoriev I.V."/>
            <person name="Gunde-Cimerman N."/>
        </authorList>
    </citation>
    <scope>NUCLEOTIDE SEQUENCE [LARGE SCALE GENOMIC DNA]</scope>
    <source>
        <strain evidence="1 2">EXF-150</strain>
    </source>
</reference>
<evidence type="ECO:0000313" key="2">
    <source>
        <dbReference type="Proteomes" id="UP000030706"/>
    </source>
</evidence>
<dbReference type="Proteomes" id="UP000030706">
    <property type="component" value="Unassembled WGS sequence"/>
</dbReference>
<dbReference type="AlphaFoldDB" id="A0A074XAU9"/>
<organism evidence="1 2">
    <name type="scientific">Aureobasidium pullulans EXF-150</name>
    <dbReference type="NCBI Taxonomy" id="1043002"/>
    <lineage>
        <taxon>Eukaryota</taxon>
        <taxon>Fungi</taxon>
        <taxon>Dikarya</taxon>
        <taxon>Ascomycota</taxon>
        <taxon>Pezizomycotina</taxon>
        <taxon>Dothideomycetes</taxon>
        <taxon>Dothideomycetidae</taxon>
        <taxon>Dothideales</taxon>
        <taxon>Saccotheciaceae</taxon>
        <taxon>Aureobasidium</taxon>
    </lineage>
</organism>
<sequence>MLVPHMLVFNEFHDQYVGSTFKRDAQLGKNNLHLPTDRLGRQSGDSGTLLLLSLMAMRFIVDCAHNYLLGVPAAREGKTPNRNSGLFGDRKIVLEHASLKPQATPIEAGNQQIDKMNKNNRRIPSMILLSRVYRTLTTTGHSQDVCRPGNAPHIALLLSSKMAPFKVPKLLPVEIGAGGLENRFLFGGVYLTCRTTNVDVSTIKHLDGFNKEGELLCRMFDFQFQPTEGFRTTNKSWERDRHDLSLEPGHHNGEDD</sequence>
<proteinExistence type="predicted"/>
<protein>
    <submittedName>
        <fullName evidence="1">Uncharacterized protein</fullName>
    </submittedName>
</protein>
<accession>A0A074XAU9</accession>
<keyword evidence="2" id="KW-1185">Reference proteome</keyword>
<dbReference type="GeneID" id="40752344"/>
<dbReference type="HOGENOM" id="CLU_1085796_0_0_1"/>
<gene>
    <name evidence="1" type="ORF">M438DRAFT_409769</name>
</gene>
<name>A0A074XAU9_AURPU</name>
<evidence type="ECO:0000313" key="1">
    <source>
        <dbReference type="EMBL" id="KEQ79167.1"/>
    </source>
</evidence>
<dbReference type="EMBL" id="KL585009">
    <property type="protein sequence ID" value="KEQ79167.1"/>
    <property type="molecule type" value="Genomic_DNA"/>
</dbReference>